<name>A0A484Z6C1_9ENTR</name>
<dbReference type="AlphaFoldDB" id="A0A484Z6C1"/>
<dbReference type="EMBL" id="CAADIW010000069">
    <property type="protein sequence ID" value="VFS43937.1"/>
    <property type="molecule type" value="Genomic_DNA"/>
</dbReference>
<evidence type="ECO:0000313" key="1">
    <source>
        <dbReference type="EMBL" id="VFS43937.1"/>
    </source>
</evidence>
<reference evidence="1 2" key="1">
    <citation type="submission" date="2019-03" db="EMBL/GenBank/DDBJ databases">
        <authorList>
            <consortium name="Pathogen Informatics"/>
        </authorList>
    </citation>
    <scope>NUCLEOTIDE SEQUENCE [LARGE SCALE GENOMIC DNA]</scope>
    <source>
        <strain evidence="1 2">NCTC12126</strain>
    </source>
</reference>
<organism evidence="1 2">
    <name type="scientific">Enterobacter cancerogenus</name>
    <dbReference type="NCBI Taxonomy" id="69218"/>
    <lineage>
        <taxon>Bacteria</taxon>
        <taxon>Pseudomonadati</taxon>
        <taxon>Pseudomonadota</taxon>
        <taxon>Gammaproteobacteria</taxon>
        <taxon>Enterobacterales</taxon>
        <taxon>Enterobacteriaceae</taxon>
        <taxon>Enterobacter</taxon>
        <taxon>Enterobacter cloacae complex</taxon>
    </lineage>
</organism>
<gene>
    <name evidence="1" type="ORF">NCTC12126_05206</name>
</gene>
<protein>
    <submittedName>
        <fullName evidence="1">Uncharacterized protein</fullName>
    </submittedName>
</protein>
<proteinExistence type="predicted"/>
<accession>A0A484Z6C1</accession>
<evidence type="ECO:0000313" key="2">
    <source>
        <dbReference type="Proteomes" id="UP000351155"/>
    </source>
</evidence>
<sequence>MRDIQLSKIRKELLSSRTFTNQLYISQVQTELDLWFRVFNGVSKLGKVTPKITYGW</sequence>
<dbReference type="Proteomes" id="UP000351155">
    <property type="component" value="Unassembled WGS sequence"/>
</dbReference>